<dbReference type="GO" id="GO:0042941">
    <property type="term" value="P:D-alanine transmembrane transport"/>
    <property type="evidence" value="ECO:0007669"/>
    <property type="project" value="TreeGrafter"/>
</dbReference>
<dbReference type="InterPro" id="IPR003593">
    <property type="entry name" value="AAA+_ATPase"/>
</dbReference>
<keyword evidence="3 5" id="KW-0067">ATP-binding</keyword>
<evidence type="ECO:0000256" key="1">
    <source>
        <dbReference type="ARBA" id="ARBA00022448"/>
    </source>
</evidence>
<dbReference type="InterPro" id="IPR032823">
    <property type="entry name" value="BCA_ABC_TP_C"/>
</dbReference>
<sequence>MTALLEISHVAKRFNGVVALDGVSARVGRATITAVIGPNGSGKTSLLNVVTGFYEADRGSVRFNGTEIAGRPPHWIARLGLARTFQHIRLFEGFSVFDNVHVAAERRGTSHARRRAEQALEVVGLAAVGRQQADALPYGHKRRLEIARALATEPEILILDEPAAGMNATEKIELGELLFTIRDLGKTILLVEHDMDLVMGISDYVIALNFGCTLAAGAPAAVRQDPQVIEAYLGRPEAADA</sequence>
<dbReference type="FunFam" id="3.40.50.300:FF:000421">
    <property type="entry name" value="Branched-chain amino acid ABC transporter ATP-binding protein"/>
    <property type="match status" value="1"/>
</dbReference>
<accession>A0A916X818</accession>
<dbReference type="InterPro" id="IPR003439">
    <property type="entry name" value="ABC_transporter-like_ATP-bd"/>
</dbReference>
<keyword evidence="2" id="KW-0547">Nucleotide-binding</keyword>
<dbReference type="EMBL" id="BMGG01000002">
    <property type="protein sequence ID" value="GGC53140.1"/>
    <property type="molecule type" value="Genomic_DNA"/>
</dbReference>
<reference evidence="5" key="2">
    <citation type="submission" date="2020-09" db="EMBL/GenBank/DDBJ databases">
        <authorList>
            <person name="Sun Q."/>
            <person name="Zhou Y."/>
        </authorList>
    </citation>
    <scope>NUCLEOTIDE SEQUENCE</scope>
    <source>
        <strain evidence="5">CGMCC 1.12919</strain>
    </source>
</reference>
<evidence type="ECO:0000313" key="5">
    <source>
        <dbReference type="EMBL" id="GGC53140.1"/>
    </source>
</evidence>
<organism evidence="5 6">
    <name type="scientific">Chelatococcus reniformis</name>
    <dbReference type="NCBI Taxonomy" id="1494448"/>
    <lineage>
        <taxon>Bacteria</taxon>
        <taxon>Pseudomonadati</taxon>
        <taxon>Pseudomonadota</taxon>
        <taxon>Alphaproteobacteria</taxon>
        <taxon>Hyphomicrobiales</taxon>
        <taxon>Chelatococcaceae</taxon>
        <taxon>Chelatococcus</taxon>
    </lineage>
</organism>
<gene>
    <name evidence="5" type="ORF">GCM10010994_10280</name>
</gene>
<dbReference type="Proteomes" id="UP000637002">
    <property type="component" value="Unassembled WGS sequence"/>
</dbReference>
<dbReference type="GO" id="GO:0005886">
    <property type="term" value="C:plasma membrane"/>
    <property type="evidence" value="ECO:0007669"/>
    <property type="project" value="TreeGrafter"/>
</dbReference>
<reference evidence="5" key="1">
    <citation type="journal article" date="2014" name="Int. J. Syst. Evol. Microbiol.">
        <title>Complete genome sequence of Corynebacterium casei LMG S-19264T (=DSM 44701T), isolated from a smear-ripened cheese.</title>
        <authorList>
            <consortium name="US DOE Joint Genome Institute (JGI-PGF)"/>
            <person name="Walter F."/>
            <person name="Albersmeier A."/>
            <person name="Kalinowski J."/>
            <person name="Ruckert C."/>
        </authorList>
    </citation>
    <scope>NUCLEOTIDE SEQUENCE</scope>
    <source>
        <strain evidence="5">CGMCC 1.12919</strain>
    </source>
</reference>
<dbReference type="RefSeq" id="WP_188608079.1">
    <property type="nucleotide sequence ID" value="NZ_BMGG01000002.1"/>
</dbReference>
<dbReference type="GO" id="GO:1903806">
    <property type="term" value="P:L-isoleucine import across plasma membrane"/>
    <property type="evidence" value="ECO:0007669"/>
    <property type="project" value="TreeGrafter"/>
</dbReference>
<evidence type="ECO:0000259" key="4">
    <source>
        <dbReference type="PROSITE" id="PS50893"/>
    </source>
</evidence>
<evidence type="ECO:0000256" key="2">
    <source>
        <dbReference type="ARBA" id="ARBA00022741"/>
    </source>
</evidence>
<evidence type="ECO:0000313" key="6">
    <source>
        <dbReference type="Proteomes" id="UP000637002"/>
    </source>
</evidence>
<dbReference type="Gene3D" id="3.40.50.300">
    <property type="entry name" value="P-loop containing nucleotide triphosphate hydrolases"/>
    <property type="match status" value="1"/>
</dbReference>
<dbReference type="GO" id="GO:0005524">
    <property type="term" value="F:ATP binding"/>
    <property type="evidence" value="ECO:0007669"/>
    <property type="project" value="UniProtKB-KW"/>
</dbReference>
<name>A0A916X818_9HYPH</name>
<dbReference type="Pfam" id="PF00005">
    <property type="entry name" value="ABC_tran"/>
    <property type="match status" value="1"/>
</dbReference>
<feature type="domain" description="ABC transporter" evidence="4">
    <location>
        <begin position="5"/>
        <end position="235"/>
    </location>
</feature>
<dbReference type="InterPro" id="IPR051120">
    <property type="entry name" value="ABC_AA/LPS_Transport"/>
</dbReference>
<evidence type="ECO:0000256" key="3">
    <source>
        <dbReference type="ARBA" id="ARBA00022840"/>
    </source>
</evidence>
<dbReference type="GO" id="GO:0015192">
    <property type="term" value="F:L-phenylalanine transmembrane transporter activity"/>
    <property type="evidence" value="ECO:0007669"/>
    <property type="project" value="TreeGrafter"/>
</dbReference>
<dbReference type="GO" id="GO:0005304">
    <property type="term" value="F:L-valine transmembrane transporter activity"/>
    <property type="evidence" value="ECO:0007669"/>
    <property type="project" value="TreeGrafter"/>
</dbReference>
<protein>
    <submittedName>
        <fullName evidence="5">ABC transporter ATP-binding protein</fullName>
    </submittedName>
</protein>
<proteinExistence type="predicted"/>
<dbReference type="GO" id="GO:0016887">
    <property type="term" value="F:ATP hydrolysis activity"/>
    <property type="evidence" value="ECO:0007669"/>
    <property type="project" value="InterPro"/>
</dbReference>
<dbReference type="Pfam" id="PF12399">
    <property type="entry name" value="BCA_ABC_TP_C"/>
    <property type="match status" value="1"/>
</dbReference>
<dbReference type="GO" id="GO:0015188">
    <property type="term" value="F:L-isoleucine transmembrane transporter activity"/>
    <property type="evidence" value="ECO:0007669"/>
    <property type="project" value="TreeGrafter"/>
</dbReference>
<keyword evidence="6" id="KW-1185">Reference proteome</keyword>
<dbReference type="GO" id="GO:1903805">
    <property type="term" value="P:L-valine import across plasma membrane"/>
    <property type="evidence" value="ECO:0007669"/>
    <property type="project" value="TreeGrafter"/>
</dbReference>
<dbReference type="PANTHER" id="PTHR45772:SF7">
    <property type="entry name" value="AMINO ACID ABC TRANSPORTER ATP-BINDING PROTEIN"/>
    <property type="match status" value="1"/>
</dbReference>
<dbReference type="SMART" id="SM00382">
    <property type="entry name" value="AAA"/>
    <property type="match status" value="1"/>
</dbReference>
<dbReference type="AlphaFoldDB" id="A0A916X818"/>
<keyword evidence="1" id="KW-0813">Transport</keyword>
<dbReference type="PROSITE" id="PS50893">
    <property type="entry name" value="ABC_TRANSPORTER_2"/>
    <property type="match status" value="1"/>
</dbReference>
<dbReference type="InterPro" id="IPR027417">
    <property type="entry name" value="P-loop_NTPase"/>
</dbReference>
<dbReference type="GO" id="GO:0015808">
    <property type="term" value="P:L-alanine transport"/>
    <property type="evidence" value="ECO:0007669"/>
    <property type="project" value="TreeGrafter"/>
</dbReference>
<dbReference type="PANTHER" id="PTHR45772">
    <property type="entry name" value="CONSERVED COMPONENT OF ABC TRANSPORTER FOR NATURAL AMINO ACIDS-RELATED"/>
    <property type="match status" value="1"/>
</dbReference>
<dbReference type="CDD" id="cd03219">
    <property type="entry name" value="ABC_Mj1267_LivG_branched"/>
    <property type="match status" value="1"/>
</dbReference>
<comment type="caution">
    <text evidence="5">The sequence shown here is derived from an EMBL/GenBank/DDBJ whole genome shotgun (WGS) entry which is preliminary data.</text>
</comment>
<dbReference type="SUPFAM" id="SSF52540">
    <property type="entry name" value="P-loop containing nucleoside triphosphate hydrolases"/>
    <property type="match status" value="1"/>
</dbReference>